<evidence type="ECO:0000313" key="2">
    <source>
        <dbReference type="EMBL" id="QHT65983.1"/>
    </source>
</evidence>
<dbReference type="SUPFAM" id="SSF48452">
    <property type="entry name" value="TPR-like"/>
    <property type="match status" value="1"/>
</dbReference>
<keyword evidence="1" id="KW-0732">Signal</keyword>
<dbReference type="KEGG" id="rhoz:GXP67_04515"/>
<feature type="signal peptide" evidence="1">
    <location>
        <begin position="1"/>
        <end position="19"/>
    </location>
</feature>
<accession>A0A6C0GDW5</accession>
<organism evidence="2 3">
    <name type="scientific">Rhodocytophaga rosea</name>
    <dbReference type="NCBI Taxonomy" id="2704465"/>
    <lineage>
        <taxon>Bacteria</taxon>
        <taxon>Pseudomonadati</taxon>
        <taxon>Bacteroidota</taxon>
        <taxon>Cytophagia</taxon>
        <taxon>Cytophagales</taxon>
        <taxon>Rhodocytophagaceae</taxon>
        <taxon>Rhodocytophaga</taxon>
    </lineage>
</organism>
<dbReference type="Pfam" id="PF12771">
    <property type="entry name" value="SusD-like_2"/>
    <property type="match status" value="1"/>
</dbReference>
<evidence type="ECO:0000313" key="3">
    <source>
        <dbReference type="Proteomes" id="UP000480178"/>
    </source>
</evidence>
<dbReference type="Gene3D" id="1.25.40.390">
    <property type="match status" value="1"/>
</dbReference>
<dbReference type="RefSeq" id="WP_162442056.1">
    <property type="nucleotide sequence ID" value="NZ_CP048222.1"/>
</dbReference>
<evidence type="ECO:0000256" key="1">
    <source>
        <dbReference type="SAM" id="SignalP"/>
    </source>
</evidence>
<protein>
    <submittedName>
        <fullName evidence="2">SusD/RagB family nutrient-binding outer membrane lipoprotein</fullName>
    </submittedName>
</protein>
<reference evidence="2 3" key="1">
    <citation type="submission" date="2020-01" db="EMBL/GenBank/DDBJ databases">
        <authorList>
            <person name="Kim M.K."/>
        </authorList>
    </citation>
    <scope>NUCLEOTIDE SEQUENCE [LARGE SCALE GENOMIC DNA]</scope>
    <source>
        <strain evidence="2 3">172606-1</strain>
    </source>
</reference>
<keyword evidence="2" id="KW-0449">Lipoprotein</keyword>
<dbReference type="AlphaFoldDB" id="A0A6C0GDW5"/>
<dbReference type="PROSITE" id="PS51257">
    <property type="entry name" value="PROKAR_LIPOPROTEIN"/>
    <property type="match status" value="1"/>
</dbReference>
<proteinExistence type="predicted"/>
<sequence>MKRLYIGTKIFLLSMCLLVATSCDKEFMAPFRDDPNNPLDVSNDLQLSGLLGNFSYSVLGSDPARIPSFWIQYTAFTGAPPSEDNYDVDESDVDNLWTYSSYTAVMQNAKLLNESATRQENYHYAAIAKLIWAWNMSVVTDLWGEVPYSEAWQPEKTLKPKYDPQESIYTAVQELLDGAIEDFNKTSVRSPAADDLLYPAANQNAWRNNSLPKWIKMAYTLKARFHMHLTNAPGYDPVEQSNLALIALQNGFASNADNALFQYYDAEGAENPWFQWAIDGKWNDDTRLSASYVARLQGLNDPRLPIQVQPTTNGTPQYNGAPNGVGNLDNNDISNIGNFYSDAEAPLQWLTYAEAKFIEAEARFRVSGAEAAQEAYQQAIVASMEDLGVDQEAANNYVEARPVLTATNALEEIIEQKYIALFLQFEAFNDFRRTGFPNDLQLAADALTPTIPVRFPYPQQELLNNAENVSQTNVPTGRNGLTLPVWWDRD</sequence>
<name>A0A6C0GDW5_9BACT</name>
<dbReference type="InterPro" id="IPR011990">
    <property type="entry name" value="TPR-like_helical_dom_sf"/>
</dbReference>
<feature type="chain" id="PRO_5025390764" evidence="1">
    <location>
        <begin position="20"/>
        <end position="490"/>
    </location>
</feature>
<dbReference type="InterPro" id="IPR041662">
    <property type="entry name" value="SusD-like_2"/>
</dbReference>
<dbReference type="EMBL" id="CP048222">
    <property type="protein sequence ID" value="QHT65983.1"/>
    <property type="molecule type" value="Genomic_DNA"/>
</dbReference>
<gene>
    <name evidence="2" type="ORF">GXP67_04515</name>
</gene>
<keyword evidence="3" id="KW-1185">Reference proteome</keyword>
<dbReference type="Proteomes" id="UP000480178">
    <property type="component" value="Chromosome"/>
</dbReference>